<dbReference type="EMBL" id="AMRG01000004">
    <property type="protein sequence ID" value="EKE84836.1"/>
    <property type="molecule type" value="Genomic_DNA"/>
</dbReference>
<dbReference type="RefSeq" id="WP_008487998.1">
    <property type="nucleotide sequence ID" value="NZ_AMRG01000004.1"/>
</dbReference>
<evidence type="ECO:0000313" key="4">
    <source>
        <dbReference type="EMBL" id="EKE84836.1"/>
    </source>
</evidence>
<dbReference type="SUPFAM" id="SSF55729">
    <property type="entry name" value="Acyl-CoA N-acyltransferases (Nat)"/>
    <property type="match status" value="1"/>
</dbReference>
<dbReference type="InterPro" id="IPR016181">
    <property type="entry name" value="Acyl_CoA_acyltransferase"/>
</dbReference>
<dbReference type="Gene3D" id="3.40.630.30">
    <property type="match status" value="1"/>
</dbReference>
<evidence type="ECO:0000256" key="1">
    <source>
        <dbReference type="ARBA" id="ARBA00022679"/>
    </source>
</evidence>
<organism evidence="4 5">
    <name type="scientific">Idiomarina xiamenensis 10-D-4</name>
    <dbReference type="NCBI Taxonomy" id="740709"/>
    <lineage>
        <taxon>Bacteria</taxon>
        <taxon>Pseudomonadati</taxon>
        <taxon>Pseudomonadota</taxon>
        <taxon>Gammaproteobacteria</taxon>
        <taxon>Alteromonadales</taxon>
        <taxon>Idiomarinaceae</taxon>
        <taxon>Idiomarina</taxon>
    </lineage>
</organism>
<proteinExistence type="predicted"/>
<dbReference type="eggNOG" id="COG1247">
    <property type="taxonomic scope" value="Bacteria"/>
</dbReference>
<reference evidence="4 5" key="1">
    <citation type="journal article" date="2012" name="J. Bacteriol.">
        <title>Genome Sequence of Idiomarina xiamenensis Type Strain 10-D-4.</title>
        <authorList>
            <person name="Lai Q."/>
            <person name="Wang L."/>
            <person name="Wang W."/>
            <person name="Shao Z."/>
        </authorList>
    </citation>
    <scope>NUCLEOTIDE SEQUENCE [LARGE SCALE GENOMIC DNA]</scope>
    <source>
        <strain evidence="4 5">10-D-4</strain>
    </source>
</reference>
<dbReference type="Proteomes" id="UP000014115">
    <property type="component" value="Unassembled WGS sequence"/>
</dbReference>
<gene>
    <name evidence="4" type="ORF">A10D4_04470</name>
</gene>
<dbReference type="InterPro" id="IPR000182">
    <property type="entry name" value="GNAT_dom"/>
</dbReference>
<dbReference type="CDD" id="cd04301">
    <property type="entry name" value="NAT_SF"/>
    <property type="match status" value="1"/>
</dbReference>
<dbReference type="PANTHER" id="PTHR43072">
    <property type="entry name" value="N-ACETYLTRANSFERASE"/>
    <property type="match status" value="1"/>
</dbReference>
<feature type="domain" description="N-acetyltransferase" evidence="3">
    <location>
        <begin position="2"/>
        <end position="166"/>
    </location>
</feature>
<dbReference type="PANTHER" id="PTHR43072:SF23">
    <property type="entry name" value="UPF0039 PROTEIN C11D3.02C"/>
    <property type="match status" value="1"/>
</dbReference>
<keyword evidence="2" id="KW-0012">Acyltransferase</keyword>
<keyword evidence="1 4" id="KW-0808">Transferase</keyword>
<dbReference type="PATRIC" id="fig|740709.3.peg.904"/>
<dbReference type="OrthoDB" id="5459937at2"/>
<dbReference type="STRING" id="740709.A10D4_04470"/>
<protein>
    <submittedName>
        <fullName evidence="4">N-acetyltransferase GCN5</fullName>
    </submittedName>
</protein>
<accession>K2JMT5</accession>
<dbReference type="PROSITE" id="PS51186">
    <property type="entry name" value="GNAT"/>
    <property type="match status" value="1"/>
</dbReference>
<evidence type="ECO:0000256" key="2">
    <source>
        <dbReference type="ARBA" id="ARBA00023315"/>
    </source>
</evidence>
<keyword evidence="5" id="KW-1185">Reference proteome</keyword>
<comment type="caution">
    <text evidence="4">The sequence shown here is derived from an EMBL/GenBank/DDBJ whole genome shotgun (WGS) entry which is preliminary data.</text>
</comment>
<evidence type="ECO:0000259" key="3">
    <source>
        <dbReference type="PROSITE" id="PS51186"/>
    </source>
</evidence>
<dbReference type="GO" id="GO:0016747">
    <property type="term" value="F:acyltransferase activity, transferring groups other than amino-acyl groups"/>
    <property type="evidence" value="ECO:0007669"/>
    <property type="project" value="InterPro"/>
</dbReference>
<sequence>MLAIRPANATDATAINAIYNDYILRTSVTFDVEPWSLDKRQQWLKRLLDNPRYHIFVAEDADQVVGFAANGPFRDKAAYDAASEVSIYLADGQQGKGLGKQLLQTLLAAVADSDIHRAYAVITLPNPSSIALHEKLGFKACGFWHEVGFKFGQYFSVGLYEKRLDDSSGDSTTYS</sequence>
<dbReference type="Pfam" id="PF13420">
    <property type="entry name" value="Acetyltransf_4"/>
    <property type="match status" value="1"/>
</dbReference>
<name>K2JMT5_9GAMM</name>
<evidence type="ECO:0000313" key="5">
    <source>
        <dbReference type="Proteomes" id="UP000014115"/>
    </source>
</evidence>
<dbReference type="AlphaFoldDB" id="K2JMT5"/>